<comment type="caution">
    <text evidence="2">The sequence shown here is derived from an EMBL/GenBank/DDBJ whole genome shotgun (WGS) entry which is preliminary data.</text>
</comment>
<dbReference type="Gene3D" id="1.10.260.40">
    <property type="entry name" value="lambda repressor-like DNA-binding domains"/>
    <property type="match status" value="1"/>
</dbReference>
<dbReference type="RefSeq" id="WP_008990598.1">
    <property type="nucleotide sequence ID" value="NZ_AMSG01000003.1"/>
</dbReference>
<dbReference type="SUPFAM" id="SSF47413">
    <property type="entry name" value="lambda repressor-like DNA-binding domains"/>
    <property type="match status" value="1"/>
</dbReference>
<name>K2QMB6_9FLAO</name>
<proteinExistence type="predicted"/>
<dbReference type="PATRIC" id="fig|555500.3.peg.753"/>
<evidence type="ECO:0000313" key="3">
    <source>
        <dbReference type="Proteomes" id="UP000007364"/>
    </source>
</evidence>
<dbReference type="OrthoDB" id="1034290at2"/>
<feature type="domain" description="HTH cro/C1-type" evidence="1">
    <location>
        <begin position="11"/>
        <end position="66"/>
    </location>
</feature>
<organism evidence="2 3">
    <name type="scientific">Galbibacter marinus</name>
    <dbReference type="NCBI Taxonomy" id="555500"/>
    <lineage>
        <taxon>Bacteria</taxon>
        <taxon>Pseudomonadati</taxon>
        <taxon>Bacteroidota</taxon>
        <taxon>Flavobacteriia</taxon>
        <taxon>Flavobacteriales</taxon>
        <taxon>Flavobacteriaceae</taxon>
        <taxon>Galbibacter</taxon>
    </lineage>
</organism>
<dbReference type="GO" id="GO:0003677">
    <property type="term" value="F:DNA binding"/>
    <property type="evidence" value="ECO:0007669"/>
    <property type="project" value="InterPro"/>
</dbReference>
<sequence>MVNKDEFIKRLEKVLEYYGLSASAFADSIGVQRSSISHLLSGRNNPSLDFVLKILHQYPDVELYWLLNGKGNFPIKSAPNPNSKMVLDLGEEDQSTYSEKTPYEVPNTAVSGQKKPISRIVIFYKDGTFEEFKNDRE</sequence>
<dbReference type="STRING" id="555500.I215_03625"/>
<keyword evidence="3" id="KW-1185">Reference proteome</keyword>
<reference evidence="2 3" key="1">
    <citation type="journal article" date="2012" name="J. Bacteriol.">
        <title>Genome Sequence of Galbibacter marinum Type Strain ck-I2-15.</title>
        <authorList>
            <person name="Lai Q."/>
            <person name="Li C."/>
            <person name="Shao Z."/>
        </authorList>
    </citation>
    <scope>NUCLEOTIDE SEQUENCE [LARGE SCALE GENOMIC DNA]</scope>
    <source>
        <strain evidence="3">ck-I2-15</strain>
    </source>
</reference>
<dbReference type="PROSITE" id="PS50943">
    <property type="entry name" value="HTH_CROC1"/>
    <property type="match status" value="1"/>
</dbReference>
<dbReference type="EMBL" id="AMSG01000003">
    <property type="protein sequence ID" value="EKF56002.1"/>
    <property type="molecule type" value="Genomic_DNA"/>
</dbReference>
<gene>
    <name evidence="2" type="ORF">I215_03625</name>
</gene>
<dbReference type="eggNOG" id="COG3093">
    <property type="taxonomic scope" value="Bacteria"/>
</dbReference>
<dbReference type="AlphaFoldDB" id="K2QMB6"/>
<accession>K2QMB6</accession>
<dbReference type="CDD" id="cd00093">
    <property type="entry name" value="HTH_XRE"/>
    <property type="match status" value="1"/>
</dbReference>
<dbReference type="InterPro" id="IPR001387">
    <property type="entry name" value="Cro/C1-type_HTH"/>
</dbReference>
<evidence type="ECO:0000259" key="1">
    <source>
        <dbReference type="PROSITE" id="PS50943"/>
    </source>
</evidence>
<evidence type="ECO:0000313" key="2">
    <source>
        <dbReference type="EMBL" id="EKF56002.1"/>
    </source>
</evidence>
<dbReference type="Pfam" id="PF12844">
    <property type="entry name" value="HTH_19"/>
    <property type="match status" value="1"/>
</dbReference>
<protein>
    <submittedName>
        <fullName evidence="2">Helix-turn-helix domain-containing protein</fullName>
    </submittedName>
</protein>
<dbReference type="Proteomes" id="UP000007364">
    <property type="component" value="Unassembled WGS sequence"/>
</dbReference>
<dbReference type="SMART" id="SM00530">
    <property type="entry name" value="HTH_XRE"/>
    <property type="match status" value="1"/>
</dbReference>
<dbReference type="InterPro" id="IPR010982">
    <property type="entry name" value="Lambda_DNA-bd_dom_sf"/>
</dbReference>